<evidence type="ECO:0000256" key="2">
    <source>
        <dbReference type="ARBA" id="ARBA00012438"/>
    </source>
</evidence>
<evidence type="ECO:0000259" key="9">
    <source>
        <dbReference type="Pfam" id="PF07568"/>
    </source>
</evidence>
<feature type="transmembrane region" description="Helical" evidence="8">
    <location>
        <begin position="199"/>
        <end position="219"/>
    </location>
</feature>
<feature type="domain" description="Signal transduction histidine kinase subgroup 2 dimerisation and phosphoacceptor" evidence="9">
    <location>
        <begin position="400"/>
        <end position="472"/>
    </location>
</feature>
<name>V5WDL3_9SPIO</name>
<dbReference type="GO" id="GO:0005524">
    <property type="term" value="F:ATP binding"/>
    <property type="evidence" value="ECO:0007669"/>
    <property type="project" value="UniProtKB-KW"/>
</dbReference>
<keyword evidence="8" id="KW-0472">Membrane</keyword>
<dbReference type="PANTHER" id="PTHR41523">
    <property type="entry name" value="TWO-COMPONENT SYSTEM SENSOR PROTEIN"/>
    <property type="match status" value="1"/>
</dbReference>
<comment type="catalytic activity">
    <reaction evidence="1">
        <text>ATP + protein L-histidine = ADP + protein N-phospho-L-histidine.</text>
        <dbReference type="EC" id="2.7.13.3"/>
    </reaction>
</comment>
<dbReference type="EMBL" id="CP006939">
    <property type="protein sequence ID" value="AHC13705.1"/>
    <property type="molecule type" value="Genomic_DNA"/>
</dbReference>
<proteinExistence type="predicted"/>
<keyword evidence="4" id="KW-0808">Transferase</keyword>
<organism evidence="10 11">
    <name type="scientific">Salinispira pacifica</name>
    <dbReference type="NCBI Taxonomy" id="1307761"/>
    <lineage>
        <taxon>Bacteria</taxon>
        <taxon>Pseudomonadati</taxon>
        <taxon>Spirochaetota</taxon>
        <taxon>Spirochaetia</taxon>
        <taxon>Spirochaetales</taxon>
        <taxon>Spirochaetaceae</taxon>
        <taxon>Salinispira</taxon>
    </lineage>
</organism>
<keyword evidence="6" id="KW-0418">Kinase</keyword>
<evidence type="ECO:0000256" key="7">
    <source>
        <dbReference type="ARBA" id="ARBA00022840"/>
    </source>
</evidence>
<dbReference type="STRING" id="1307761.L21SP2_0263"/>
<feature type="transmembrane region" description="Helical" evidence="8">
    <location>
        <begin position="66"/>
        <end position="86"/>
    </location>
</feature>
<dbReference type="AlphaFoldDB" id="V5WDL3"/>
<dbReference type="EC" id="2.7.13.3" evidence="2"/>
<evidence type="ECO:0000256" key="3">
    <source>
        <dbReference type="ARBA" id="ARBA00022553"/>
    </source>
</evidence>
<feature type="transmembrane region" description="Helical" evidence="8">
    <location>
        <begin position="92"/>
        <end position="112"/>
    </location>
</feature>
<dbReference type="eggNOG" id="COG3920">
    <property type="taxonomic scope" value="Bacteria"/>
</dbReference>
<dbReference type="InterPro" id="IPR011495">
    <property type="entry name" value="Sig_transdc_His_kin_sub2_dim/P"/>
</dbReference>
<evidence type="ECO:0000256" key="8">
    <source>
        <dbReference type="SAM" id="Phobius"/>
    </source>
</evidence>
<dbReference type="eggNOG" id="COG2202">
    <property type="taxonomic scope" value="Bacteria"/>
</dbReference>
<sequence length="596" mass="67740">MLLGSSAAIFSALALGYAVIQRYIPGESALLTRNLKTLLFLLVSTLSFFSAQEIAQGIYAESGEALVLLAVYFAGPLGALLSALIFTFLRLYLGSVGFSFSLFLPLLIFLVYQAIRFTQARLRAGAGEAMAGIQKRFRKLFRMTSQASPLAVLLSSSMASSMASPLASLLALGVAATASTLIRYRMLAAAQGLEASGDFNIHALVLFPLVLLFGGFMSMSDSSRMLLEKRRRRELEFQHLFEYAPIPLWEEDYSRAYSYVKEFGTPLEDRQVENIISNISEYFSHIRIVNMNQRAVSLAAAESKEELLARLDETFLPETARSFIPEILALSEQRMSCSTHSEIRNLEGKRQYVKIQWNVLPEFARDYRRVIVSFIDNTELIVQGQRIEESMGRRGVLIKEIHHRVRNSLSIAYSILAMKQENFSTELERLAITRAQNRIQTIALLHTRLYMDNEVLIIRVRSYFEELTRMICAPFSEEVELRVPDIQLSIEQLLPLGLLMGELLFTRLSQIPEDERGRTRRGILTIRSYFHEIHCQLSDTFQLPRSDGRSMEDPRLTPVELMITESLTLQLRGRLSERTEHGVHNYDLYFPLREGI</sequence>
<evidence type="ECO:0000313" key="11">
    <source>
        <dbReference type="Proteomes" id="UP000018680"/>
    </source>
</evidence>
<gene>
    <name evidence="10" type="ORF">L21SP2_0263</name>
</gene>
<dbReference type="KEGG" id="slr:L21SP2_0263"/>
<keyword evidence="8" id="KW-1133">Transmembrane helix</keyword>
<evidence type="ECO:0000256" key="5">
    <source>
        <dbReference type="ARBA" id="ARBA00022741"/>
    </source>
</evidence>
<evidence type="ECO:0000256" key="4">
    <source>
        <dbReference type="ARBA" id="ARBA00022679"/>
    </source>
</evidence>
<dbReference type="PANTHER" id="PTHR41523:SF8">
    <property type="entry name" value="ETHYLENE RESPONSE SENSOR PROTEIN"/>
    <property type="match status" value="1"/>
</dbReference>
<evidence type="ECO:0000256" key="1">
    <source>
        <dbReference type="ARBA" id="ARBA00000085"/>
    </source>
</evidence>
<keyword evidence="11" id="KW-1185">Reference proteome</keyword>
<accession>V5WDL3</accession>
<feature type="transmembrane region" description="Helical" evidence="8">
    <location>
        <begin position="34"/>
        <end position="54"/>
    </location>
</feature>
<dbReference type="HOGENOM" id="CLU_457753_0_0_12"/>
<protein>
    <recommendedName>
        <fullName evidence="2">histidine kinase</fullName>
        <ecNumber evidence="2">2.7.13.3</ecNumber>
    </recommendedName>
</protein>
<evidence type="ECO:0000313" key="10">
    <source>
        <dbReference type="EMBL" id="AHC13705.1"/>
    </source>
</evidence>
<keyword evidence="8" id="KW-0812">Transmembrane</keyword>
<evidence type="ECO:0000256" key="6">
    <source>
        <dbReference type="ARBA" id="ARBA00022777"/>
    </source>
</evidence>
<feature type="transmembrane region" description="Helical" evidence="8">
    <location>
        <begin position="166"/>
        <end position="187"/>
    </location>
</feature>
<keyword evidence="5" id="KW-0547">Nucleotide-binding</keyword>
<dbReference type="GO" id="GO:0004673">
    <property type="term" value="F:protein histidine kinase activity"/>
    <property type="evidence" value="ECO:0007669"/>
    <property type="project" value="UniProtKB-EC"/>
</dbReference>
<reference evidence="10 11" key="1">
    <citation type="journal article" date="2015" name="Stand. Genomic Sci.">
        <title>Complete genome sequence and description of Salinispira pacifica gen. nov., sp. nov., a novel spirochaete isolated form a hypersaline microbial mat.</title>
        <authorList>
            <person name="Ben Hania W."/>
            <person name="Joseph M."/>
            <person name="Schumann P."/>
            <person name="Bunk B."/>
            <person name="Fiebig A."/>
            <person name="Sproer C."/>
            <person name="Klenk H.P."/>
            <person name="Fardeau M.L."/>
            <person name="Spring S."/>
        </authorList>
    </citation>
    <scope>NUCLEOTIDE SEQUENCE [LARGE SCALE GENOMIC DNA]</scope>
    <source>
        <strain evidence="10 11">L21-RPul-D2</strain>
    </source>
</reference>
<keyword evidence="3" id="KW-0597">Phosphoprotein</keyword>
<dbReference type="Proteomes" id="UP000018680">
    <property type="component" value="Chromosome"/>
</dbReference>
<dbReference type="Pfam" id="PF07568">
    <property type="entry name" value="HisKA_2"/>
    <property type="match status" value="1"/>
</dbReference>
<keyword evidence="7" id="KW-0067">ATP-binding</keyword>